<feature type="chain" id="PRO_5046564581" evidence="1">
    <location>
        <begin position="20"/>
        <end position="231"/>
    </location>
</feature>
<organism evidence="3 4">
    <name type="scientific">Zhouia spongiae</name>
    <dbReference type="NCBI Taxonomy" id="2202721"/>
    <lineage>
        <taxon>Bacteria</taxon>
        <taxon>Pseudomonadati</taxon>
        <taxon>Bacteroidota</taxon>
        <taxon>Flavobacteriia</taxon>
        <taxon>Flavobacteriales</taxon>
        <taxon>Flavobacteriaceae</taxon>
        <taxon>Zhouia</taxon>
    </lineage>
</organism>
<name>A0ABY3YMZ4_9FLAO</name>
<evidence type="ECO:0000313" key="3">
    <source>
        <dbReference type="EMBL" id="UNY99154.1"/>
    </source>
</evidence>
<dbReference type="Pfam" id="PF19573">
    <property type="entry name" value="DUF6089"/>
    <property type="match status" value="1"/>
</dbReference>
<evidence type="ECO:0000259" key="2">
    <source>
        <dbReference type="Pfam" id="PF19573"/>
    </source>
</evidence>
<dbReference type="EMBL" id="CP094326">
    <property type="protein sequence ID" value="UNY99154.1"/>
    <property type="molecule type" value="Genomic_DNA"/>
</dbReference>
<feature type="domain" description="DUF6089" evidence="2">
    <location>
        <begin position="3"/>
        <end position="227"/>
    </location>
</feature>
<evidence type="ECO:0000256" key="1">
    <source>
        <dbReference type="SAM" id="SignalP"/>
    </source>
</evidence>
<dbReference type="InterPro" id="IPR045743">
    <property type="entry name" value="DUF6089"/>
</dbReference>
<dbReference type="SUPFAM" id="SSF56925">
    <property type="entry name" value="OMPA-like"/>
    <property type="match status" value="1"/>
</dbReference>
<feature type="signal peptide" evidence="1">
    <location>
        <begin position="1"/>
        <end position="19"/>
    </location>
</feature>
<keyword evidence="4" id="KW-1185">Reference proteome</keyword>
<accession>A0ABY3YMZ4</accession>
<dbReference type="Gene3D" id="2.40.160.20">
    <property type="match status" value="1"/>
</dbReference>
<gene>
    <name evidence="3" type="ORF">MQE36_02115</name>
</gene>
<dbReference type="InterPro" id="IPR011250">
    <property type="entry name" value="OMP/PagP_B-barrel"/>
</dbReference>
<keyword evidence="1" id="KW-0732">Signal</keyword>
<reference evidence="3 4" key="1">
    <citation type="journal article" date="2018" name="Int. J. Syst. Evol. Microbiol.">
        <title>Zhouia spongiae sp. nov., isolated from a marine sponge.</title>
        <authorList>
            <person name="Zhuang L."/>
            <person name="Lin B."/>
            <person name="Qin F."/>
            <person name="Luo L."/>
        </authorList>
    </citation>
    <scope>NUCLEOTIDE SEQUENCE [LARGE SCALE GENOMIC DNA]</scope>
    <source>
        <strain evidence="3 4">HN-Y44</strain>
    </source>
</reference>
<dbReference type="RefSeq" id="WP_242937554.1">
    <property type="nucleotide sequence ID" value="NZ_CP094326.1"/>
</dbReference>
<evidence type="ECO:0000313" key="4">
    <source>
        <dbReference type="Proteomes" id="UP000829476"/>
    </source>
</evidence>
<sequence>MKKSILIIFVSFLSTMASGQTYEIGPFIGGSNLIGDVGADNYIRPNKLALGLVGKWNVSTRYSFRGSLTYSRLHADDGKSDMVSRRQRGYEVDAKLLEGSLGLEFNFWEFDLHSFSKPFVPYIYSGVSVFGHDLLYFQNGEAQDYGNHITFAVPMVLGVKAKVTQHFVLAAEVGARYAFTDAIDGSNPTGSLEDNIGLKFGNINSDDWYVFSGLILTYTFGRRPCYYCPPD</sequence>
<dbReference type="Proteomes" id="UP000829476">
    <property type="component" value="Chromosome"/>
</dbReference>
<protein>
    <submittedName>
        <fullName evidence="3">DUF6089 family protein</fullName>
    </submittedName>
</protein>
<proteinExistence type="predicted"/>